<evidence type="ECO:0000313" key="1">
    <source>
        <dbReference type="EMBL" id="KKR04065.1"/>
    </source>
</evidence>
<organism evidence="1 2">
    <name type="scientific">Candidatus Uhrbacteria bacterium GW2011_GWF2_39_13</name>
    <dbReference type="NCBI Taxonomy" id="1618995"/>
    <lineage>
        <taxon>Bacteria</taxon>
        <taxon>Candidatus Uhriibacteriota</taxon>
    </lineage>
</organism>
<gene>
    <name evidence="1" type="ORF">UT30_C0013G0026</name>
</gene>
<dbReference type="SUPFAM" id="SSF52540">
    <property type="entry name" value="P-loop containing nucleoside triphosphate hydrolases"/>
    <property type="match status" value="1"/>
</dbReference>
<name>A0A0G0Q0Y3_9BACT</name>
<dbReference type="InterPro" id="IPR027417">
    <property type="entry name" value="P-loop_NTPase"/>
</dbReference>
<reference evidence="1 2" key="1">
    <citation type="journal article" date="2015" name="Nature">
        <title>rRNA introns, odd ribosomes, and small enigmatic genomes across a large radiation of phyla.</title>
        <authorList>
            <person name="Brown C.T."/>
            <person name="Hug L.A."/>
            <person name="Thomas B.C."/>
            <person name="Sharon I."/>
            <person name="Castelle C.J."/>
            <person name="Singh A."/>
            <person name="Wilkins M.J."/>
            <person name="Williams K.H."/>
            <person name="Banfield J.F."/>
        </authorList>
    </citation>
    <scope>NUCLEOTIDE SEQUENCE [LARGE SCALE GENOMIC DNA]</scope>
</reference>
<evidence type="ECO:0000313" key="2">
    <source>
        <dbReference type="Proteomes" id="UP000033935"/>
    </source>
</evidence>
<accession>A0A0G0Q0Y3</accession>
<dbReference type="Pfam" id="PF13238">
    <property type="entry name" value="AAA_18"/>
    <property type="match status" value="1"/>
</dbReference>
<dbReference type="Gene3D" id="3.40.50.300">
    <property type="entry name" value="P-loop containing nucleotide triphosphate hydrolases"/>
    <property type="match status" value="1"/>
</dbReference>
<dbReference type="Proteomes" id="UP000033935">
    <property type="component" value="Unassembled WGS sequence"/>
</dbReference>
<dbReference type="EMBL" id="LBWG01000013">
    <property type="protein sequence ID" value="KKR04065.1"/>
    <property type="molecule type" value="Genomic_DNA"/>
</dbReference>
<sequence length="178" mass="20620">MRLCNKAIIWINGAFGIGKTTVAQKLQKRLPNSLIFDPEEVGFMLRSILKPIDWSGNFQDYPMWRILVPEVARLLEQDYHRTLIVPMSICRSDYFSEVIDNMKKFDQDFHHFCLVASVETIQQRLTARGQSGTEDWAMSQIDECVRSLHSELFVDKLDAETKSPDQLVEQILKKIKVS</sequence>
<comment type="caution">
    <text evidence="1">The sequence shown here is derived from an EMBL/GenBank/DDBJ whole genome shotgun (WGS) entry which is preliminary data.</text>
</comment>
<protein>
    <submittedName>
        <fullName evidence="1">TmrB</fullName>
    </submittedName>
</protein>
<proteinExistence type="predicted"/>
<dbReference type="AlphaFoldDB" id="A0A0G0Q0Y3"/>